<sequence length="239" mass="27127">MPKAYVEDFGWTAVPRDRSNVPSKTTAKTVPVQLSFDEIWPTTGLVQRAQEYVKEVFPQETYNHSLRVYCYGHAMVSLHFQPWIAAAKEKFFETWALTCLFHDLATTPEHRGETHLSFEFHGGLMALERLQSFGAPRPQAESVAEAIIRHQDPGETGTISRMGQLIQMATEFDNMGNQPHLVHEDVIKQVVAQHPRLKWSSCFAKTIDAEVAEKPWCHTTALEGFRQAVAGNKLMEPYD</sequence>
<dbReference type="EMBL" id="NAJL01000046">
    <property type="protein sequence ID" value="TKA24198.1"/>
    <property type="molecule type" value="Genomic_DNA"/>
</dbReference>
<gene>
    <name evidence="2" type="ORF">B0A50_05962</name>
</gene>
<reference evidence="2 3" key="1">
    <citation type="submission" date="2017-03" db="EMBL/GenBank/DDBJ databases">
        <title>Genomes of endolithic fungi from Antarctica.</title>
        <authorList>
            <person name="Coleine C."/>
            <person name="Masonjones S."/>
            <person name="Stajich J.E."/>
        </authorList>
    </citation>
    <scope>NUCLEOTIDE SEQUENCE [LARGE SCALE GENOMIC DNA]</scope>
    <source>
        <strain evidence="2 3">CCFEE 6315</strain>
    </source>
</reference>
<dbReference type="PROSITE" id="PS51831">
    <property type="entry name" value="HD"/>
    <property type="match status" value="1"/>
</dbReference>
<dbReference type="PANTHER" id="PTHR35569">
    <property type="entry name" value="CYANAMIDE HYDRATASE DDI2-RELATED"/>
    <property type="match status" value="1"/>
</dbReference>
<dbReference type="InterPro" id="IPR017771">
    <property type="entry name" value="Cyanamide_hydratase_HD"/>
</dbReference>
<comment type="caution">
    <text evidence="2">The sequence shown here is derived from an EMBL/GenBank/DDBJ whole genome shotgun (WGS) entry which is preliminary data.</text>
</comment>
<dbReference type="AlphaFoldDB" id="A0A4U0TQ46"/>
<name>A0A4U0TQ46_9PEZI</name>
<dbReference type="PANTHER" id="PTHR35569:SF1">
    <property type="entry name" value="CYANAMIDE HYDRATASE DDI2-RELATED"/>
    <property type="match status" value="1"/>
</dbReference>
<keyword evidence="3" id="KW-1185">Reference proteome</keyword>
<dbReference type="InterPro" id="IPR006674">
    <property type="entry name" value="HD_domain"/>
</dbReference>
<dbReference type="Gene3D" id="1.10.3210.10">
    <property type="entry name" value="Hypothetical protein af1432"/>
    <property type="match status" value="1"/>
</dbReference>
<evidence type="ECO:0000313" key="2">
    <source>
        <dbReference type="EMBL" id="TKA24198.1"/>
    </source>
</evidence>
<dbReference type="Proteomes" id="UP000308549">
    <property type="component" value="Unassembled WGS sequence"/>
</dbReference>
<dbReference type="OrthoDB" id="409121at2759"/>
<dbReference type="NCBIfam" id="TIGR03401">
    <property type="entry name" value="cyanamide_fam"/>
    <property type="match status" value="1"/>
</dbReference>
<dbReference type="SUPFAM" id="SSF109604">
    <property type="entry name" value="HD-domain/PDEase-like"/>
    <property type="match status" value="1"/>
</dbReference>
<feature type="domain" description="HD" evidence="1">
    <location>
        <begin position="61"/>
        <end position="175"/>
    </location>
</feature>
<dbReference type="Pfam" id="PF01966">
    <property type="entry name" value="HD"/>
    <property type="match status" value="1"/>
</dbReference>
<proteinExistence type="predicted"/>
<organism evidence="2 3">
    <name type="scientific">Salinomyces thailandicus</name>
    <dbReference type="NCBI Taxonomy" id="706561"/>
    <lineage>
        <taxon>Eukaryota</taxon>
        <taxon>Fungi</taxon>
        <taxon>Dikarya</taxon>
        <taxon>Ascomycota</taxon>
        <taxon>Pezizomycotina</taxon>
        <taxon>Dothideomycetes</taxon>
        <taxon>Dothideomycetidae</taxon>
        <taxon>Mycosphaerellales</taxon>
        <taxon>Teratosphaeriaceae</taxon>
        <taxon>Salinomyces</taxon>
    </lineage>
</organism>
<evidence type="ECO:0000259" key="1">
    <source>
        <dbReference type="PROSITE" id="PS51831"/>
    </source>
</evidence>
<accession>A0A4U0TQ46</accession>
<protein>
    <recommendedName>
        <fullName evidence="1">HD domain-containing protein</fullName>
    </recommendedName>
</protein>
<evidence type="ECO:0000313" key="3">
    <source>
        <dbReference type="Proteomes" id="UP000308549"/>
    </source>
</evidence>